<dbReference type="InterPro" id="IPR029058">
    <property type="entry name" value="AB_hydrolase_fold"/>
</dbReference>
<evidence type="ECO:0000256" key="1">
    <source>
        <dbReference type="SAM" id="SignalP"/>
    </source>
</evidence>
<evidence type="ECO:0000313" key="2">
    <source>
        <dbReference type="EMBL" id="MYN04119.1"/>
    </source>
</evidence>
<evidence type="ECO:0000313" key="3">
    <source>
        <dbReference type="Proteomes" id="UP000448575"/>
    </source>
</evidence>
<dbReference type="EMBL" id="WWCJ01000014">
    <property type="protein sequence ID" value="MYN04119.1"/>
    <property type="molecule type" value="Genomic_DNA"/>
</dbReference>
<dbReference type="RefSeq" id="WP_161027087.1">
    <property type="nucleotide sequence ID" value="NZ_WWCJ01000014.1"/>
</dbReference>
<accession>A0A6N9HL99</accession>
<feature type="signal peptide" evidence="1">
    <location>
        <begin position="1"/>
        <end position="25"/>
    </location>
</feature>
<dbReference type="AlphaFoldDB" id="A0A6N9HL99"/>
<dbReference type="InterPro" id="IPR006311">
    <property type="entry name" value="TAT_signal"/>
</dbReference>
<name>A0A6N9HL99_9BURK</name>
<sequence>MNDKRRLFLLAALSGIAGSASLAFAPALAGAVLPLGSAADALRAVAAAGTAPGYHATGPEEGRPIVIALAHNQHLAQHAASATLLAAQGFHVLLPQLREAAARELGHDLLSFLDRLHLPEAVFVGTGGAAAAVNAALALRPTRVLGRVLDEHATPQQIADAAAQLVRQAKWRT</sequence>
<feature type="chain" id="PRO_5026850088" description="Alpha/beta hydrolase" evidence="1">
    <location>
        <begin position="26"/>
        <end position="173"/>
    </location>
</feature>
<dbReference type="SUPFAM" id="SSF53474">
    <property type="entry name" value="alpha/beta-Hydrolases"/>
    <property type="match status" value="1"/>
</dbReference>
<organism evidence="2 3">
    <name type="scientific">Pseudoduganella guangdongensis</name>
    <dbReference type="NCBI Taxonomy" id="2692179"/>
    <lineage>
        <taxon>Bacteria</taxon>
        <taxon>Pseudomonadati</taxon>
        <taxon>Pseudomonadota</taxon>
        <taxon>Betaproteobacteria</taxon>
        <taxon>Burkholderiales</taxon>
        <taxon>Oxalobacteraceae</taxon>
        <taxon>Telluria group</taxon>
        <taxon>Pseudoduganella</taxon>
    </lineage>
</organism>
<keyword evidence="3" id="KW-1185">Reference proteome</keyword>
<evidence type="ECO:0008006" key="4">
    <source>
        <dbReference type="Google" id="ProtNLM"/>
    </source>
</evidence>
<protein>
    <recommendedName>
        <fullName evidence="4">Alpha/beta hydrolase</fullName>
    </recommendedName>
</protein>
<proteinExistence type="predicted"/>
<dbReference type="Gene3D" id="3.40.50.1820">
    <property type="entry name" value="alpha/beta hydrolase"/>
    <property type="match status" value="1"/>
</dbReference>
<keyword evidence="1" id="KW-0732">Signal</keyword>
<dbReference type="PROSITE" id="PS51318">
    <property type="entry name" value="TAT"/>
    <property type="match status" value="1"/>
</dbReference>
<reference evidence="2 3" key="1">
    <citation type="submission" date="2019-12" db="EMBL/GenBank/DDBJ databases">
        <title>Novel species isolated from a subtropical stream in China.</title>
        <authorList>
            <person name="Lu H."/>
        </authorList>
    </citation>
    <scope>NUCLEOTIDE SEQUENCE [LARGE SCALE GENOMIC DNA]</scope>
    <source>
        <strain evidence="2 3">DS3</strain>
    </source>
</reference>
<dbReference type="Proteomes" id="UP000448575">
    <property type="component" value="Unassembled WGS sequence"/>
</dbReference>
<comment type="caution">
    <text evidence="2">The sequence shown here is derived from an EMBL/GenBank/DDBJ whole genome shotgun (WGS) entry which is preliminary data.</text>
</comment>
<gene>
    <name evidence="2" type="ORF">GTP41_18670</name>
</gene>